<dbReference type="Proteomes" id="UP000799092">
    <property type="component" value="Unassembled WGS sequence"/>
</dbReference>
<dbReference type="Pfam" id="PF13800">
    <property type="entry name" value="Sigma_reg_N"/>
    <property type="match status" value="1"/>
</dbReference>
<dbReference type="RefSeq" id="WP_153735049.1">
    <property type="nucleotide sequence ID" value="NZ_WJNG01000002.1"/>
</dbReference>
<protein>
    <recommendedName>
        <fullName evidence="6">Anti-sigma factor</fullName>
    </recommendedName>
</protein>
<feature type="transmembrane region" description="Helical" evidence="1">
    <location>
        <begin position="73"/>
        <end position="98"/>
    </location>
</feature>
<dbReference type="EMBL" id="WJNG01000002">
    <property type="protein sequence ID" value="MRH41380.1"/>
    <property type="molecule type" value="Genomic_DNA"/>
</dbReference>
<proteinExistence type="predicted"/>
<reference evidence="4" key="1">
    <citation type="submission" date="2019-11" db="EMBL/GenBank/DDBJ databases">
        <authorList>
            <person name="Li J."/>
        </authorList>
    </citation>
    <scope>NUCLEOTIDE SEQUENCE</scope>
    <source>
        <strain evidence="4">B6B</strain>
    </source>
</reference>
<keyword evidence="1" id="KW-1133">Transmembrane helix</keyword>
<feature type="domain" description="Sigma factor regulator C-terminal" evidence="2">
    <location>
        <begin position="200"/>
        <end position="375"/>
    </location>
</feature>
<dbReference type="AlphaFoldDB" id="A0A6A8D7Y6"/>
<keyword evidence="5" id="KW-1185">Reference proteome</keyword>
<evidence type="ECO:0000259" key="2">
    <source>
        <dbReference type="Pfam" id="PF13791"/>
    </source>
</evidence>
<dbReference type="InterPro" id="IPR029101">
    <property type="entry name" value="Sigma_reg_N"/>
</dbReference>
<evidence type="ECO:0000313" key="5">
    <source>
        <dbReference type="Proteomes" id="UP000799092"/>
    </source>
</evidence>
<dbReference type="InterPro" id="IPR025672">
    <property type="entry name" value="Sigma_reg_C_dom"/>
</dbReference>
<dbReference type="Pfam" id="PF13791">
    <property type="entry name" value="Sigma_reg_C"/>
    <property type="match status" value="1"/>
</dbReference>
<sequence>MSDEFKSKLAAYEKGELSDSELEAFEKELDKLEEYQEYLEDTKTTERTFKSSNNDKRQKKILKRGKWKARIQTALTALAIFILFTIVSSVFTSIYYSWGTPDRVDVYRNIIDQTLTITNPYGVRGGTSTNGTPYFGLEATRDLSKTVGHDTIDVGEMKVKFLFSMMGIPEQQNYGTVSQETPTFTYPDMGSRGMSDWDQLEQLPEGTVVSAYLSFSELIETEDVFPLFEEKNLDLLWLAVDTGEEEIVEPEGMIFEPVGFPSHPIWHDDDMVLQSREVEKTGFLGKVISEGSSSPDYQVGDQGVLHQQFLKTLAFLEKHEKKANNLIFGELNLAQRIEYLETNGFNHYGVVITGPTKEVLKLKEEQWVGEIEVDEVAFWNWQY</sequence>
<evidence type="ECO:0000259" key="3">
    <source>
        <dbReference type="Pfam" id="PF13800"/>
    </source>
</evidence>
<feature type="domain" description="Sigma factor regulator N-terminal" evidence="3">
    <location>
        <begin position="59"/>
        <end position="151"/>
    </location>
</feature>
<evidence type="ECO:0000313" key="4">
    <source>
        <dbReference type="EMBL" id="MRH41380.1"/>
    </source>
</evidence>
<name>A0A6A8D7Y6_9BACI</name>
<comment type="caution">
    <text evidence="4">The sequence shown here is derived from an EMBL/GenBank/DDBJ whole genome shotgun (WGS) entry which is preliminary data.</text>
</comment>
<organism evidence="4 5">
    <name type="scientific">Aquibacillus halophilus</name>
    <dbReference type="NCBI Taxonomy" id="930132"/>
    <lineage>
        <taxon>Bacteria</taxon>
        <taxon>Bacillati</taxon>
        <taxon>Bacillota</taxon>
        <taxon>Bacilli</taxon>
        <taxon>Bacillales</taxon>
        <taxon>Bacillaceae</taxon>
        <taxon>Aquibacillus</taxon>
    </lineage>
</organism>
<keyword evidence="1" id="KW-0472">Membrane</keyword>
<evidence type="ECO:0008006" key="6">
    <source>
        <dbReference type="Google" id="ProtNLM"/>
    </source>
</evidence>
<evidence type="ECO:0000256" key="1">
    <source>
        <dbReference type="SAM" id="Phobius"/>
    </source>
</evidence>
<keyword evidence="1" id="KW-0812">Transmembrane</keyword>
<dbReference type="OrthoDB" id="2730366at2"/>
<accession>A0A6A8D7Y6</accession>
<gene>
    <name evidence="4" type="ORF">GH741_01675</name>
</gene>